<proteinExistence type="predicted"/>
<dbReference type="Proteomes" id="UP000053555">
    <property type="component" value="Unassembled WGS sequence"/>
</dbReference>
<sequence length="73" mass="8400">MIIALHFQLLHHLIYAKFTKGKINYNTDKENGGINYLSRSCGSHYHMHNNSPIEPSFRCANTGPKLRESITRI</sequence>
<dbReference type="EMBL" id="KN657306">
    <property type="protein sequence ID" value="KHN22412.1"/>
    <property type="molecule type" value="Genomic_DNA"/>
</dbReference>
<dbReference type="AlphaFoldDB" id="A0A0B2QRV3"/>
<dbReference type="Proteomes" id="UP000289340">
    <property type="component" value="Chromosome 15"/>
</dbReference>
<keyword evidence="3" id="KW-1185">Reference proteome</keyword>
<evidence type="ECO:0000313" key="2">
    <source>
        <dbReference type="EMBL" id="RZB62298.1"/>
    </source>
</evidence>
<organism evidence="1">
    <name type="scientific">Glycine soja</name>
    <name type="common">Wild soybean</name>
    <dbReference type="NCBI Taxonomy" id="3848"/>
    <lineage>
        <taxon>Eukaryota</taxon>
        <taxon>Viridiplantae</taxon>
        <taxon>Streptophyta</taxon>
        <taxon>Embryophyta</taxon>
        <taxon>Tracheophyta</taxon>
        <taxon>Spermatophyta</taxon>
        <taxon>Magnoliopsida</taxon>
        <taxon>eudicotyledons</taxon>
        <taxon>Gunneridae</taxon>
        <taxon>Pentapetalae</taxon>
        <taxon>rosids</taxon>
        <taxon>fabids</taxon>
        <taxon>Fabales</taxon>
        <taxon>Fabaceae</taxon>
        <taxon>Papilionoideae</taxon>
        <taxon>50 kb inversion clade</taxon>
        <taxon>NPAAA clade</taxon>
        <taxon>indigoferoid/millettioid clade</taxon>
        <taxon>Phaseoleae</taxon>
        <taxon>Glycine</taxon>
        <taxon>Glycine subgen. Soja</taxon>
    </lineage>
</organism>
<reference evidence="2 3" key="2">
    <citation type="submission" date="2018-09" db="EMBL/GenBank/DDBJ databases">
        <title>A high-quality reference genome of wild soybean provides a powerful tool to mine soybean genomes.</title>
        <authorList>
            <person name="Xie M."/>
            <person name="Chung C.Y.L."/>
            <person name="Li M.-W."/>
            <person name="Wong F.-L."/>
            <person name="Chan T.-F."/>
            <person name="Lam H.-M."/>
        </authorList>
    </citation>
    <scope>NUCLEOTIDE SEQUENCE [LARGE SCALE GENOMIC DNA]</scope>
    <source>
        <strain evidence="3">cv. W05</strain>
        <tissue evidence="2">Hypocotyl of etiolated seedlings</tissue>
    </source>
</reference>
<gene>
    <name evidence="2" type="ORF">D0Y65_039566</name>
    <name evidence="1" type="ORF">glysoja_024921</name>
</gene>
<name>A0A0B2QRV3_GLYSO</name>
<protein>
    <submittedName>
        <fullName evidence="1">Uncharacterized protein</fullName>
    </submittedName>
</protein>
<dbReference type="EMBL" id="QZWG01000015">
    <property type="protein sequence ID" value="RZB62298.1"/>
    <property type="molecule type" value="Genomic_DNA"/>
</dbReference>
<accession>A0A0B2QRV3</accession>
<evidence type="ECO:0000313" key="3">
    <source>
        <dbReference type="Proteomes" id="UP000289340"/>
    </source>
</evidence>
<reference evidence="1" key="1">
    <citation type="submission" date="2014-07" db="EMBL/GenBank/DDBJ databases">
        <title>Identification of a novel salt tolerance gene in wild soybean by whole-genome sequencing.</title>
        <authorList>
            <person name="Lam H.-M."/>
            <person name="Qi X."/>
            <person name="Li M.-W."/>
            <person name="Liu X."/>
            <person name="Xie M."/>
            <person name="Ni M."/>
            <person name="Xu X."/>
        </authorList>
    </citation>
    <scope>NUCLEOTIDE SEQUENCE [LARGE SCALE GENOMIC DNA]</scope>
    <source>
        <tissue evidence="1">Root</tissue>
    </source>
</reference>
<evidence type="ECO:0000313" key="1">
    <source>
        <dbReference type="EMBL" id="KHN22412.1"/>
    </source>
</evidence>